<dbReference type="RefSeq" id="WP_344989703.1">
    <property type="nucleotide sequence ID" value="NZ_BAABFR010000002.1"/>
</dbReference>
<evidence type="ECO:0000313" key="2">
    <source>
        <dbReference type="Proteomes" id="UP001500635"/>
    </source>
</evidence>
<keyword evidence="2" id="KW-1185">Reference proteome</keyword>
<proteinExistence type="predicted"/>
<protein>
    <recommendedName>
        <fullName evidence="3">PH domain-containing protein</fullName>
    </recommendedName>
</protein>
<comment type="caution">
    <text evidence="1">The sequence shown here is derived from an EMBL/GenBank/DDBJ whole genome shotgun (WGS) entry which is preliminary data.</text>
</comment>
<name>A0ABP8J258_9ACTN</name>
<accession>A0ABP8J258</accession>
<evidence type="ECO:0008006" key="3">
    <source>
        <dbReference type="Google" id="ProtNLM"/>
    </source>
</evidence>
<sequence length="107" mass="11492">MAEDNTRSWTANRSLGRGMVPGRLELSPTHVTFEPGRVARRTVGLRFSVRLEHIAAVGVAPGAGRWLGGGKRERLVLTLGDGSEVLFVVPELEPAVAAIRAALPRRA</sequence>
<dbReference type="EMBL" id="BAABFR010000002">
    <property type="protein sequence ID" value="GAA4383353.1"/>
    <property type="molecule type" value="Genomic_DNA"/>
</dbReference>
<reference evidence="2" key="1">
    <citation type="journal article" date="2019" name="Int. J. Syst. Evol. Microbiol.">
        <title>The Global Catalogue of Microorganisms (GCM) 10K type strain sequencing project: providing services to taxonomists for standard genome sequencing and annotation.</title>
        <authorList>
            <consortium name="The Broad Institute Genomics Platform"/>
            <consortium name="The Broad Institute Genome Sequencing Center for Infectious Disease"/>
            <person name="Wu L."/>
            <person name="Ma J."/>
        </authorList>
    </citation>
    <scope>NUCLEOTIDE SEQUENCE [LARGE SCALE GENOMIC DNA]</scope>
    <source>
        <strain evidence="2">JCM 17688</strain>
    </source>
</reference>
<evidence type="ECO:0000313" key="1">
    <source>
        <dbReference type="EMBL" id="GAA4383353.1"/>
    </source>
</evidence>
<organism evidence="1 2">
    <name type="scientific">Tsukamurella soli</name>
    <dbReference type="NCBI Taxonomy" id="644556"/>
    <lineage>
        <taxon>Bacteria</taxon>
        <taxon>Bacillati</taxon>
        <taxon>Actinomycetota</taxon>
        <taxon>Actinomycetes</taxon>
        <taxon>Mycobacteriales</taxon>
        <taxon>Tsukamurellaceae</taxon>
        <taxon>Tsukamurella</taxon>
    </lineage>
</organism>
<dbReference type="Proteomes" id="UP001500635">
    <property type="component" value="Unassembled WGS sequence"/>
</dbReference>
<gene>
    <name evidence="1" type="ORF">GCM10023147_02400</name>
</gene>